<keyword evidence="3" id="KW-1185">Reference proteome</keyword>
<evidence type="ECO:0008006" key="4">
    <source>
        <dbReference type="Google" id="ProtNLM"/>
    </source>
</evidence>
<feature type="region of interest" description="Disordered" evidence="1">
    <location>
        <begin position="1"/>
        <end position="22"/>
    </location>
</feature>
<protein>
    <recommendedName>
        <fullName evidence="4">EAL domain-containing protein</fullName>
    </recommendedName>
</protein>
<feature type="compositionally biased region" description="Low complexity" evidence="1">
    <location>
        <begin position="1"/>
        <end position="12"/>
    </location>
</feature>
<dbReference type="AlphaFoldDB" id="A0AAF1JZQ6"/>
<organism evidence="2 3">
    <name type="scientific">Plastoroseomonas arctica</name>
    <dbReference type="NCBI Taxonomy" id="1509237"/>
    <lineage>
        <taxon>Bacteria</taxon>
        <taxon>Pseudomonadati</taxon>
        <taxon>Pseudomonadota</taxon>
        <taxon>Alphaproteobacteria</taxon>
        <taxon>Acetobacterales</taxon>
        <taxon>Acetobacteraceae</taxon>
        <taxon>Plastoroseomonas</taxon>
    </lineage>
</organism>
<gene>
    <name evidence="2" type="ORF">GXW79_18330</name>
</gene>
<accession>A0AAF1JZQ6</accession>
<dbReference type="RefSeq" id="WP_211875907.1">
    <property type="nucleotide sequence ID" value="NZ_JAAEDH010000025.1"/>
</dbReference>
<reference evidence="2" key="2">
    <citation type="journal article" date="2021" name="Syst. Appl. Microbiol.">
        <title>Roseomonas hellenica sp. nov., isolated from roots of wild-growing Alkanna tinctoria.</title>
        <authorList>
            <person name="Rat A."/>
            <person name="Naranjo H.D."/>
            <person name="Lebbe L."/>
            <person name="Cnockaert M."/>
            <person name="Krigas N."/>
            <person name="Grigoriadou K."/>
            <person name="Maloupa E."/>
            <person name="Willems A."/>
        </authorList>
    </citation>
    <scope>NUCLEOTIDE SEQUENCE</scope>
    <source>
        <strain evidence="2">LMG 28251</strain>
    </source>
</reference>
<dbReference type="Proteomes" id="UP001196068">
    <property type="component" value="Unassembled WGS sequence"/>
</dbReference>
<evidence type="ECO:0000313" key="3">
    <source>
        <dbReference type="Proteomes" id="UP001196068"/>
    </source>
</evidence>
<dbReference type="EMBL" id="JAAEDH010000025">
    <property type="protein sequence ID" value="MBR0657040.1"/>
    <property type="molecule type" value="Genomic_DNA"/>
</dbReference>
<evidence type="ECO:0000313" key="2">
    <source>
        <dbReference type="EMBL" id="MBR0657040.1"/>
    </source>
</evidence>
<name>A0AAF1JZQ6_9PROT</name>
<evidence type="ECO:0000256" key="1">
    <source>
        <dbReference type="SAM" id="MobiDB-lite"/>
    </source>
</evidence>
<sequence length="235" mass="23866">MPFPSAATARRAAPPPNPSPDARAAAIDLGRAVSRRPLLRLAPGVAPALAFLHLRPEPGVPGAAPGDDLARHASEGVALRLLAALADPAQADALLGPAPGLLIDLPIRAILPQPAFTAASVAALPLAAAADPAAFASLAEAARRRGWGVALRGLGAGTLDRVRPRVVVADWFIVEWSAALGDGPTPDGLRQLDPPRIILIGCDTAAALDWGLDLDIRIFGGARIDAAPSASGRGS</sequence>
<proteinExistence type="predicted"/>
<comment type="caution">
    <text evidence="2">The sequence shown here is derived from an EMBL/GenBank/DDBJ whole genome shotgun (WGS) entry which is preliminary data.</text>
</comment>
<reference evidence="2" key="1">
    <citation type="submission" date="2020-01" db="EMBL/GenBank/DDBJ databases">
        <authorList>
            <person name="Rat A."/>
        </authorList>
    </citation>
    <scope>NUCLEOTIDE SEQUENCE</scope>
    <source>
        <strain evidence="2">LMG 28251</strain>
    </source>
</reference>